<proteinExistence type="predicted"/>
<dbReference type="AlphaFoldDB" id="A0A3Q7G1V6"/>
<dbReference type="Proteomes" id="UP000004994">
    <property type="component" value="Chromosome 4"/>
</dbReference>
<dbReference type="EnsemblPlants" id="Solyc04g051764.1.1">
    <property type="protein sequence ID" value="Solyc04g051764.1.1"/>
    <property type="gene ID" value="Solyc04g051764.1"/>
</dbReference>
<dbReference type="Gramene" id="Solyc04g051764.1.1">
    <property type="protein sequence ID" value="Solyc04g051764.1.1"/>
    <property type="gene ID" value="Solyc04g051764.1"/>
</dbReference>
<reference evidence="3" key="1">
    <citation type="journal article" date="2012" name="Nature">
        <title>The tomato genome sequence provides insights into fleshy fruit evolution.</title>
        <authorList>
            <consortium name="Tomato Genome Consortium"/>
        </authorList>
    </citation>
    <scope>NUCLEOTIDE SEQUENCE [LARGE SCALE GENOMIC DNA]</scope>
    <source>
        <strain evidence="3">cv. Heinz 1706</strain>
    </source>
</reference>
<dbReference type="STRING" id="4081.A0A3Q7G1V6"/>
<name>A0A3Q7G1V6_SOLLC</name>
<feature type="domain" description="Reverse transcriptase Ty1/copia-type" evidence="2">
    <location>
        <begin position="276"/>
        <end position="346"/>
    </location>
</feature>
<keyword evidence="4" id="KW-1185">Reference proteome</keyword>
<dbReference type="InterPro" id="IPR013103">
    <property type="entry name" value="RVT_2"/>
</dbReference>
<dbReference type="InterPro" id="IPR043502">
    <property type="entry name" value="DNA/RNA_pol_sf"/>
</dbReference>
<evidence type="ECO:0000313" key="3">
    <source>
        <dbReference type="EnsemblPlants" id="Solyc04g051764.1.1"/>
    </source>
</evidence>
<protein>
    <recommendedName>
        <fullName evidence="2">Reverse transcriptase Ty1/copia-type domain-containing protein</fullName>
    </recommendedName>
</protein>
<dbReference type="InParanoid" id="A0A3Q7G1V6"/>
<reference evidence="3" key="2">
    <citation type="submission" date="2019-01" db="UniProtKB">
        <authorList>
            <consortium name="EnsemblPlants"/>
        </authorList>
    </citation>
    <scope>IDENTIFICATION</scope>
    <source>
        <strain evidence="3">cv. Heinz 1706</strain>
    </source>
</reference>
<evidence type="ECO:0000256" key="1">
    <source>
        <dbReference type="SAM" id="MobiDB-lite"/>
    </source>
</evidence>
<evidence type="ECO:0000259" key="2">
    <source>
        <dbReference type="Pfam" id="PF07727"/>
    </source>
</evidence>
<dbReference type="OMA" id="YQCCIAN"/>
<organism evidence="3">
    <name type="scientific">Solanum lycopersicum</name>
    <name type="common">Tomato</name>
    <name type="synonym">Lycopersicon esculentum</name>
    <dbReference type="NCBI Taxonomy" id="4081"/>
    <lineage>
        <taxon>Eukaryota</taxon>
        <taxon>Viridiplantae</taxon>
        <taxon>Streptophyta</taxon>
        <taxon>Embryophyta</taxon>
        <taxon>Tracheophyta</taxon>
        <taxon>Spermatophyta</taxon>
        <taxon>Magnoliopsida</taxon>
        <taxon>eudicotyledons</taxon>
        <taxon>Gunneridae</taxon>
        <taxon>Pentapetalae</taxon>
        <taxon>asterids</taxon>
        <taxon>lamiids</taxon>
        <taxon>Solanales</taxon>
        <taxon>Solanaceae</taxon>
        <taxon>Solanoideae</taxon>
        <taxon>Solaneae</taxon>
        <taxon>Solanum</taxon>
        <taxon>Solanum subgen. Lycopersicon</taxon>
    </lineage>
</organism>
<sequence length="347" mass="38334">MTTNYNSQFNNPGSSTDSNVVASPISQMQQFMGGSSHQMPQQHGLNSGSGAVLAPHFTPNQYQQVLQMMNKSLIHEGNTIPTNSNANTTGTFAGHYQFTPSTSSFNWIVDSGATDHMVGTKGLLTHGSTVKSSGQVQHPNGDSTKVTHSGCSQLQGVLPVRSVDLDCIDDPIDNVGHAFDIDLEDHHQQDQPTVEEPILSSNRRQSTRTFRPPLWQKDFVTAFKSSSKSNCLYSLGNSIDYSSLSRSYQCCIANLSADIEPKFYHQAAKDKRWKSNEGIVIVLIYVDDLLVTGSSITLINDTKQVLKDNFKIKDLGPLRYFLGIEFARNNEGILMHQRKYALEIISD</sequence>
<dbReference type="SUPFAM" id="SSF56672">
    <property type="entry name" value="DNA/RNA polymerases"/>
    <property type="match status" value="1"/>
</dbReference>
<dbReference type="Pfam" id="PF07727">
    <property type="entry name" value="RVT_2"/>
    <property type="match status" value="1"/>
</dbReference>
<feature type="region of interest" description="Disordered" evidence="1">
    <location>
        <begin position="1"/>
        <end position="20"/>
    </location>
</feature>
<evidence type="ECO:0000313" key="4">
    <source>
        <dbReference type="Proteomes" id="UP000004994"/>
    </source>
</evidence>
<accession>A0A3Q7G1V6</accession>